<keyword evidence="1" id="KW-0732">Signal</keyword>
<dbReference type="AlphaFoldDB" id="A0A135ZZH3"/>
<organism evidence="2 3">
    <name type="scientific">Paraglaciecola hydrolytica</name>
    <dbReference type="NCBI Taxonomy" id="1799789"/>
    <lineage>
        <taxon>Bacteria</taxon>
        <taxon>Pseudomonadati</taxon>
        <taxon>Pseudomonadota</taxon>
        <taxon>Gammaproteobacteria</taxon>
        <taxon>Alteromonadales</taxon>
        <taxon>Alteromonadaceae</taxon>
        <taxon>Paraglaciecola</taxon>
    </lineage>
</organism>
<name>A0A135ZZH3_9ALTE</name>
<proteinExistence type="predicted"/>
<dbReference type="OrthoDB" id="9130200at2"/>
<dbReference type="EMBL" id="LSNE01000007">
    <property type="protein sequence ID" value="KXI28290.1"/>
    <property type="molecule type" value="Genomic_DNA"/>
</dbReference>
<dbReference type="PROSITE" id="PS51257">
    <property type="entry name" value="PROKAR_LIPOPROTEIN"/>
    <property type="match status" value="1"/>
</dbReference>
<gene>
    <name evidence="2" type="ORF">AX660_18130</name>
</gene>
<reference evidence="3" key="1">
    <citation type="submission" date="2016-02" db="EMBL/GenBank/DDBJ databases">
        <authorList>
            <person name="Schultz-Johansen M."/>
            <person name="Glaring M.A."/>
            <person name="Bech P.K."/>
            <person name="Stougaard P."/>
        </authorList>
    </citation>
    <scope>NUCLEOTIDE SEQUENCE [LARGE SCALE GENOMIC DNA]</scope>
    <source>
        <strain evidence="3">S66</strain>
    </source>
</reference>
<keyword evidence="3" id="KW-1185">Reference proteome</keyword>
<accession>A0A135ZZH3</accession>
<comment type="caution">
    <text evidence="2">The sequence shown here is derived from an EMBL/GenBank/DDBJ whole genome shotgun (WGS) entry which is preliminary data.</text>
</comment>
<evidence type="ECO:0000313" key="3">
    <source>
        <dbReference type="Proteomes" id="UP000070299"/>
    </source>
</evidence>
<evidence type="ECO:0000256" key="1">
    <source>
        <dbReference type="SAM" id="SignalP"/>
    </source>
</evidence>
<evidence type="ECO:0000313" key="2">
    <source>
        <dbReference type="EMBL" id="KXI28290.1"/>
    </source>
</evidence>
<protein>
    <recommendedName>
        <fullName evidence="4">Lipoprotein</fullName>
    </recommendedName>
</protein>
<sequence length="218" mass="23978">MKKVVLLVGLFAMLSGCVSTKNIQISAADIKQLNPNNVAMTTRDKPDFAAMTAGKAMFAMLGAAAMIAAGNDLVKENQVEDPARYIQAELAKALNTSYGFELSEGSALKVNTDKPAKIATLFPESDLVLDLETINWSFAYFPTDWDNYRVIYSVKLRLFNTKTKSMVAEGFCARVPEEDTTAPSYDELVANKAERLKQELKIAADHCIGEFKSKFLSI</sequence>
<dbReference type="Proteomes" id="UP000070299">
    <property type="component" value="Unassembled WGS sequence"/>
</dbReference>
<evidence type="ECO:0008006" key="4">
    <source>
        <dbReference type="Google" id="ProtNLM"/>
    </source>
</evidence>
<feature type="signal peptide" evidence="1">
    <location>
        <begin position="1"/>
        <end position="20"/>
    </location>
</feature>
<feature type="chain" id="PRO_5007469444" description="Lipoprotein" evidence="1">
    <location>
        <begin position="21"/>
        <end position="218"/>
    </location>
</feature>
<dbReference type="RefSeq" id="WP_082768936.1">
    <property type="nucleotide sequence ID" value="NZ_LSNE01000007.1"/>
</dbReference>